<feature type="chain" id="PRO_5041637834" evidence="2">
    <location>
        <begin position="29"/>
        <end position="151"/>
    </location>
</feature>
<evidence type="ECO:0000259" key="3">
    <source>
        <dbReference type="Pfam" id="PF18042"/>
    </source>
</evidence>
<evidence type="ECO:0000313" key="4">
    <source>
        <dbReference type="EMBL" id="WOF21480.1"/>
    </source>
</evidence>
<accession>A0AA97I5G8</accession>
<keyword evidence="2" id="KW-0732">Signal</keyword>
<dbReference type="EMBL" id="CP118157">
    <property type="protein sequence ID" value="WOF21480.1"/>
    <property type="molecule type" value="Genomic_DNA"/>
</dbReference>
<evidence type="ECO:0000256" key="1">
    <source>
        <dbReference type="SAM" id="MobiDB-lite"/>
    </source>
</evidence>
<proteinExistence type="predicted"/>
<evidence type="ECO:0000256" key="2">
    <source>
        <dbReference type="SAM" id="SignalP"/>
    </source>
</evidence>
<protein>
    <submittedName>
        <fullName evidence="4">Cpe/LpqF family protein</fullName>
    </submittedName>
</protein>
<reference evidence="4 5" key="1">
    <citation type="submission" date="2023-02" db="EMBL/GenBank/DDBJ databases">
        <title>Microbacterium betulae sp. nov., isolated from birch wood.</title>
        <authorList>
            <person name="Pasciak M."/>
            <person name="Pawlik K.J."/>
            <person name="Martynowski D."/>
            <person name="Laczmanski L."/>
            <person name="Ciekot J."/>
            <person name="Szponar B."/>
            <person name="Wojcik-Fatla A."/>
            <person name="Mackiewicz B."/>
            <person name="Farian E."/>
            <person name="Cholewa G."/>
            <person name="Cholewa A."/>
            <person name="Dutkiewicz J."/>
        </authorList>
    </citation>
    <scope>NUCLEOTIDE SEQUENCE [LARGE SCALE GENOMIC DNA]</scope>
    <source>
        <strain evidence="4 5">AB</strain>
    </source>
</reference>
<sequence>MSRSNASRRRASLVLVGVAAALSLSACASPGSSSPSDTGTASVEIDTATPAGEKAQWIVDLLNADEDTTVAEWEPELHESFVAEVSSDELVDLLNTDIRPAAPYTVTGYEDSGTQSVTTLESDVVDPMNMSVTLDDAGQIVGLWFGPTSAG</sequence>
<dbReference type="Gene3D" id="3.10.450.280">
    <property type="match status" value="1"/>
</dbReference>
<organism evidence="4 5">
    <name type="scientific">Microbacterium betulae</name>
    <dbReference type="NCBI Taxonomy" id="2981139"/>
    <lineage>
        <taxon>Bacteria</taxon>
        <taxon>Bacillati</taxon>
        <taxon>Actinomycetota</taxon>
        <taxon>Actinomycetes</taxon>
        <taxon>Micrococcales</taxon>
        <taxon>Microbacteriaceae</taxon>
        <taxon>Microbacterium</taxon>
    </lineage>
</organism>
<dbReference type="PROSITE" id="PS51257">
    <property type="entry name" value="PROKAR_LIPOPROTEIN"/>
    <property type="match status" value="1"/>
</dbReference>
<dbReference type="InterPro" id="IPR040846">
    <property type="entry name" value="ORF_12_N"/>
</dbReference>
<dbReference type="Pfam" id="PF18042">
    <property type="entry name" value="ORF_12_N"/>
    <property type="match status" value="1"/>
</dbReference>
<feature type="region of interest" description="Disordered" evidence="1">
    <location>
        <begin position="26"/>
        <end position="48"/>
    </location>
</feature>
<dbReference type="KEGG" id="mbet:N8K70_08705"/>
<dbReference type="AlphaFoldDB" id="A0AA97I5G8"/>
<evidence type="ECO:0000313" key="5">
    <source>
        <dbReference type="Proteomes" id="UP001305498"/>
    </source>
</evidence>
<gene>
    <name evidence="4" type="ORF">N8K70_08705</name>
</gene>
<feature type="domain" description="ORF 12 gene product N-terminal" evidence="3">
    <location>
        <begin position="47"/>
        <end position="140"/>
    </location>
</feature>
<dbReference type="Proteomes" id="UP001305498">
    <property type="component" value="Chromosome"/>
</dbReference>
<feature type="compositionally biased region" description="Low complexity" evidence="1">
    <location>
        <begin position="26"/>
        <end position="43"/>
    </location>
</feature>
<feature type="signal peptide" evidence="2">
    <location>
        <begin position="1"/>
        <end position="28"/>
    </location>
</feature>
<keyword evidence="5" id="KW-1185">Reference proteome</keyword>
<name>A0AA97I5G8_9MICO</name>
<dbReference type="RefSeq" id="WP_317137956.1">
    <property type="nucleotide sequence ID" value="NZ_CP118157.1"/>
</dbReference>